<dbReference type="OrthoDB" id="9915694at2"/>
<dbReference type="EMBL" id="CP015401">
    <property type="protein sequence ID" value="ANU58381.1"/>
    <property type="molecule type" value="Genomic_DNA"/>
</dbReference>
<organism evidence="1 2">
    <name type="scientific">Bacteroides caecimuris</name>
    <dbReference type="NCBI Taxonomy" id="1796613"/>
    <lineage>
        <taxon>Bacteria</taxon>
        <taxon>Pseudomonadati</taxon>
        <taxon>Bacteroidota</taxon>
        <taxon>Bacteroidia</taxon>
        <taxon>Bacteroidales</taxon>
        <taxon>Bacteroidaceae</taxon>
        <taxon>Bacteroides</taxon>
    </lineage>
</organism>
<dbReference type="AlphaFoldDB" id="A0A1C7H357"/>
<name>A0A1C7H357_9BACE</name>
<dbReference type="GeneID" id="82188069"/>
<dbReference type="Proteomes" id="UP000092631">
    <property type="component" value="Chromosome"/>
</dbReference>
<protein>
    <submittedName>
        <fullName evidence="1">Uncharacterized protein</fullName>
    </submittedName>
</protein>
<accession>A0A1C7H357</accession>
<reference evidence="2" key="1">
    <citation type="submission" date="2016-04" db="EMBL/GenBank/DDBJ databases">
        <title>Complete Genome Sequences of Twelve Strains of a Stable Defined Moderately Diverse Mouse Microbiota 2 (sDMDMm2).</title>
        <authorList>
            <person name="Uchimura Y."/>
            <person name="Wyss M."/>
            <person name="Brugiroux S."/>
            <person name="Limenitakis J.P."/>
            <person name="Stecher B."/>
            <person name="McCoy K.D."/>
            <person name="Macpherson A.J."/>
        </authorList>
    </citation>
    <scope>NUCLEOTIDE SEQUENCE [LARGE SCALE GENOMIC DNA]</scope>
    <source>
        <strain evidence="2">I48</strain>
    </source>
</reference>
<keyword evidence="2" id="KW-1185">Reference proteome</keyword>
<dbReference type="STRING" id="1796613.A4V03_13045"/>
<dbReference type="RefSeq" id="WP_065539246.1">
    <property type="nucleotide sequence ID" value="NZ_CAJTCC010000020.1"/>
</dbReference>
<evidence type="ECO:0000313" key="1">
    <source>
        <dbReference type="EMBL" id="ANU58381.1"/>
    </source>
</evidence>
<evidence type="ECO:0000313" key="2">
    <source>
        <dbReference type="Proteomes" id="UP000092631"/>
    </source>
</evidence>
<dbReference type="KEGG" id="bcae:A4V03_13045"/>
<gene>
    <name evidence="1" type="ORF">A4V03_13045</name>
</gene>
<proteinExistence type="predicted"/>
<sequence>MYKKNCNSRKWMYLCAVTGVMNLLAFIVCLYFQQWVISGITLLLTIRQAIVLPKWRKKVKQEERMAENEPS</sequence>